<evidence type="ECO:0000313" key="1">
    <source>
        <dbReference type="EMBL" id="KAJ1092750.1"/>
    </source>
</evidence>
<dbReference type="AlphaFoldDB" id="A0AAV7LYH4"/>
<dbReference type="Proteomes" id="UP001066276">
    <property type="component" value="Chromosome 11"/>
</dbReference>
<accession>A0AAV7LYH4</accession>
<name>A0AAV7LYH4_PLEWA</name>
<comment type="caution">
    <text evidence="1">The sequence shown here is derived from an EMBL/GenBank/DDBJ whole genome shotgun (WGS) entry which is preliminary data.</text>
</comment>
<proteinExistence type="predicted"/>
<protein>
    <submittedName>
        <fullName evidence="1">Uncharacterized protein</fullName>
    </submittedName>
</protein>
<reference evidence="1" key="1">
    <citation type="journal article" date="2022" name="bioRxiv">
        <title>Sequencing and chromosome-scale assembly of the giantPleurodeles waltlgenome.</title>
        <authorList>
            <person name="Brown T."/>
            <person name="Elewa A."/>
            <person name="Iarovenko S."/>
            <person name="Subramanian E."/>
            <person name="Araus A.J."/>
            <person name="Petzold A."/>
            <person name="Susuki M."/>
            <person name="Suzuki K.-i.T."/>
            <person name="Hayashi T."/>
            <person name="Toyoda A."/>
            <person name="Oliveira C."/>
            <person name="Osipova E."/>
            <person name="Leigh N.D."/>
            <person name="Simon A."/>
            <person name="Yun M.H."/>
        </authorList>
    </citation>
    <scope>NUCLEOTIDE SEQUENCE</scope>
    <source>
        <strain evidence="1">20211129_DDA</strain>
        <tissue evidence="1">Liver</tissue>
    </source>
</reference>
<organism evidence="1 2">
    <name type="scientific">Pleurodeles waltl</name>
    <name type="common">Iberian ribbed newt</name>
    <dbReference type="NCBI Taxonomy" id="8319"/>
    <lineage>
        <taxon>Eukaryota</taxon>
        <taxon>Metazoa</taxon>
        <taxon>Chordata</taxon>
        <taxon>Craniata</taxon>
        <taxon>Vertebrata</taxon>
        <taxon>Euteleostomi</taxon>
        <taxon>Amphibia</taxon>
        <taxon>Batrachia</taxon>
        <taxon>Caudata</taxon>
        <taxon>Salamandroidea</taxon>
        <taxon>Salamandridae</taxon>
        <taxon>Pleurodelinae</taxon>
        <taxon>Pleurodeles</taxon>
    </lineage>
</organism>
<sequence>MFWTPEHAKKNIMLLTSRIQEDSGSGQDSVKLDYCNVLYLEVTQSRLNRLQREQNASAKLILNLPRRMPREDVLRQLHWLPVKQRVALKGICFCYKAMNDKGTQYLQALVRPYVPQRNLRSSQELLAIVARVRKARVGRKMLGYLVPNL</sequence>
<gene>
    <name evidence="1" type="ORF">NDU88_005860</name>
</gene>
<evidence type="ECO:0000313" key="2">
    <source>
        <dbReference type="Proteomes" id="UP001066276"/>
    </source>
</evidence>
<keyword evidence="2" id="KW-1185">Reference proteome</keyword>
<dbReference type="EMBL" id="JANPWB010000015">
    <property type="protein sequence ID" value="KAJ1092750.1"/>
    <property type="molecule type" value="Genomic_DNA"/>
</dbReference>